<dbReference type="InterPro" id="IPR039261">
    <property type="entry name" value="FNR_nucleotide-bd"/>
</dbReference>
<reference evidence="3" key="1">
    <citation type="submission" date="2023-05" db="EMBL/GenBank/DDBJ databases">
        <title>Draft genome of Pseudofrankia sp. BMG5.37.</title>
        <authorList>
            <person name="Gtari M."/>
            <person name="Ghodhbane F."/>
            <person name="Sbissi I."/>
        </authorList>
    </citation>
    <scope>NUCLEOTIDE SEQUENCE [LARGE SCALE GENOMIC DNA]</scope>
    <source>
        <strain evidence="3">BMG 814</strain>
    </source>
</reference>
<gene>
    <name evidence="2" type="ORF">QOZ88_06615</name>
</gene>
<dbReference type="PANTHER" id="PTHR30157:SF0">
    <property type="entry name" value="NADPH-DEPENDENT FERRIC-CHELATE REDUCTASE"/>
    <property type="match status" value="1"/>
</dbReference>
<dbReference type="InterPro" id="IPR017938">
    <property type="entry name" value="Riboflavin_synthase-like_b-brl"/>
</dbReference>
<dbReference type="Pfam" id="PF04954">
    <property type="entry name" value="SIP"/>
    <property type="match status" value="1"/>
</dbReference>
<protein>
    <submittedName>
        <fullName evidence="2">Siderophore-interacting protein</fullName>
    </submittedName>
</protein>
<evidence type="ECO:0000259" key="1">
    <source>
        <dbReference type="PROSITE" id="PS51384"/>
    </source>
</evidence>
<dbReference type="SUPFAM" id="SSF63380">
    <property type="entry name" value="Riboflavin synthase domain-like"/>
    <property type="match status" value="1"/>
</dbReference>
<sequence length="312" mass="33192">MTVQAPQIPAYRTFPVRVARVQRLSPSFLRVTFTGPEMDDLTSNGRDQRIKIMLPLPGRGILDCPAGDDWYGAWRLLPAERRIPIRTYTVRALRPEHREVDVDFVLHGATGPASAWAEQAGPGDEVVLVAPNARFPGETGGFEWRPPADASCLLIAGDETAVPAICAIVEGLPAGRRAKVLLEVPTAGDVLNVAAPAGVEIAWLPRRPADGAPAAPRGQLLTGAVLAAVRELGDLITPSPAPDLADVDVDAGILWEVPAEGTAAAGSSGVYAWLAGEAGVVKGLRRHLVQEAGVDRRSVAFMGYWREGRDSD</sequence>
<dbReference type="Gene3D" id="3.40.50.80">
    <property type="entry name" value="Nucleotide-binding domain of ferredoxin-NADP reductase (FNR) module"/>
    <property type="match status" value="1"/>
</dbReference>
<dbReference type="Gene3D" id="2.40.30.10">
    <property type="entry name" value="Translation factors"/>
    <property type="match status" value="1"/>
</dbReference>
<accession>A0ABT9IB16</accession>
<dbReference type="InterPro" id="IPR039374">
    <property type="entry name" value="SIP_fam"/>
</dbReference>
<dbReference type="Pfam" id="PF08021">
    <property type="entry name" value="FAD_binding_9"/>
    <property type="match status" value="1"/>
</dbReference>
<dbReference type="RefSeq" id="WP_305998999.1">
    <property type="nucleotide sequence ID" value="NZ_JASNFN010000004.1"/>
</dbReference>
<dbReference type="InterPro" id="IPR017927">
    <property type="entry name" value="FAD-bd_FR_type"/>
</dbReference>
<dbReference type="EMBL" id="JASNFN010000004">
    <property type="protein sequence ID" value="MDP5182305.1"/>
    <property type="molecule type" value="Genomic_DNA"/>
</dbReference>
<dbReference type="InterPro" id="IPR007037">
    <property type="entry name" value="SIP_rossman_dom"/>
</dbReference>
<evidence type="ECO:0000313" key="2">
    <source>
        <dbReference type="EMBL" id="MDP5182305.1"/>
    </source>
</evidence>
<organism evidence="2 3">
    <name type="scientific">Blastococcus carthaginiensis</name>
    <dbReference type="NCBI Taxonomy" id="3050034"/>
    <lineage>
        <taxon>Bacteria</taxon>
        <taxon>Bacillati</taxon>
        <taxon>Actinomycetota</taxon>
        <taxon>Actinomycetes</taxon>
        <taxon>Geodermatophilales</taxon>
        <taxon>Geodermatophilaceae</taxon>
        <taxon>Blastococcus</taxon>
    </lineage>
</organism>
<dbReference type="PROSITE" id="PS51384">
    <property type="entry name" value="FAD_FR"/>
    <property type="match status" value="1"/>
</dbReference>
<feature type="domain" description="FAD-binding FR-type" evidence="1">
    <location>
        <begin position="11"/>
        <end position="138"/>
    </location>
</feature>
<comment type="caution">
    <text evidence="2">The sequence shown here is derived from an EMBL/GenBank/DDBJ whole genome shotgun (WGS) entry which is preliminary data.</text>
</comment>
<dbReference type="PANTHER" id="PTHR30157">
    <property type="entry name" value="FERRIC REDUCTASE, NADPH-DEPENDENT"/>
    <property type="match status" value="1"/>
</dbReference>
<dbReference type="CDD" id="cd06193">
    <property type="entry name" value="siderophore_interacting"/>
    <property type="match status" value="1"/>
</dbReference>
<evidence type="ECO:0000313" key="3">
    <source>
        <dbReference type="Proteomes" id="UP001233673"/>
    </source>
</evidence>
<proteinExistence type="predicted"/>
<keyword evidence="3" id="KW-1185">Reference proteome</keyword>
<dbReference type="Proteomes" id="UP001233673">
    <property type="component" value="Unassembled WGS sequence"/>
</dbReference>
<dbReference type="InterPro" id="IPR013113">
    <property type="entry name" value="SIP_FAD-bd"/>
</dbReference>
<name>A0ABT9IB16_9ACTN</name>